<keyword evidence="3" id="KW-1185">Reference proteome</keyword>
<dbReference type="SUPFAM" id="SSF56752">
    <property type="entry name" value="D-aminoacid aminotransferase-like PLP-dependent enzymes"/>
    <property type="match status" value="1"/>
</dbReference>
<evidence type="ECO:0000256" key="1">
    <source>
        <dbReference type="ARBA" id="ARBA00009320"/>
    </source>
</evidence>
<proteinExistence type="inferred from homology"/>
<dbReference type="Gene3D" id="3.30.470.10">
    <property type="match status" value="1"/>
</dbReference>
<dbReference type="PANTHER" id="PTHR42743">
    <property type="entry name" value="AMINO-ACID AMINOTRANSFERASE"/>
    <property type="match status" value="1"/>
</dbReference>
<dbReference type="InterPro" id="IPR043131">
    <property type="entry name" value="BCAT-like_N"/>
</dbReference>
<dbReference type="RefSeq" id="WP_413255841.1">
    <property type="nucleotide sequence ID" value="NZ_JBHFNS010000018.1"/>
</dbReference>
<accession>A0ABV4Y690</accession>
<dbReference type="InterPro" id="IPR001544">
    <property type="entry name" value="Aminotrans_IV"/>
</dbReference>
<dbReference type="Proteomes" id="UP001576776">
    <property type="component" value="Unassembled WGS sequence"/>
</dbReference>
<organism evidence="2 3">
    <name type="scientific">Floridaenema fluviatile BLCC-F154</name>
    <dbReference type="NCBI Taxonomy" id="3153640"/>
    <lineage>
        <taxon>Bacteria</taxon>
        <taxon>Bacillati</taxon>
        <taxon>Cyanobacteriota</taxon>
        <taxon>Cyanophyceae</taxon>
        <taxon>Oscillatoriophycideae</taxon>
        <taxon>Aerosakkonematales</taxon>
        <taxon>Aerosakkonemataceae</taxon>
        <taxon>Floridanema</taxon>
        <taxon>Floridanema fluviatile</taxon>
    </lineage>
</organism>
<sequence>MWYAGKLIESRRIELGIDDPGLLYGATVFTTVRVYDRSLEDGRTNWKGHLQRLKSSIEALNWQEPDWEKIRQGAEILQREFPVLRITIFADGREWIIGRFLPSDLVERQEKGVVAWLAGAEFRRSLAEHKTGNYLSAWLALNQAKSYGASEAILRDESGNWLETSTGNLWGWQDGRWWTPRLTAGILPGLMRTQLIDWLRSENQIVEEEAWTADLVLGMEAIGYSNSVVEVVPIHTVI</sequence>
<dbReference type="EMBL" id="JBHFNS010000018">
    <property type="protein sequence ID" value="MFB2934316.1"/>
    <property type="molecule type" value="Genomic_DNA"/>
</dbReference>
<dbReference type="PANTHER" id="PTHR42743:SF11">
    <property type="entry name" value="AMINODEOXYCHORISMATE LYASE"/>
    <property type="match status" value="1"/>
</dbReference>
<comment type="similarity">
    <text evidence="1">Belongs to the class-IV pyridoxal-phosphate-dependent aminotransferase family.</text>
</comment>
<dbReference type="GO" id="GO:0008483">
    <property type="term" value="F:transaminase activity"/>
    <property type="evidence" value="ECO:0007669"/>
    <property type="project" value="UniProtKB-KW"/>
</dbReference>
<keyword evidence="2" id="KW-0032">Aminotransferase</keyword>
<dbReference type="InterPro" id="IPR050571">
    <property type="entry name" value="Class-IV_PLP-Dep_Aminotrnsfr"/>
</dbReference>
<dbReference type="InterPro" id="IPR043132">
    <property type="entry name" value="BCAT-like_C"/>
</dbReference>
<gene>
    <name evidence="2" type="ORF">ACE1B6_03480</name>
</gene>
<dbReference type="InterPro" id="IPR036038">
    <property type="entry name" value="Aminotransferase-like"/>
</dbReference>
<evidence type="ECO:0000313" key="3">
    <source>
        <dbReference type="Proteomes" id="UP001576776"/>
    </source>
</evidence>
<comment type="caution">
    <text evidence="2">The sequence shown here is derived from an EMBL/GenBank/DDBJ whole genome shotgun (WGS) entry which is preliminary data.</text>
</comment>
<protein>
    <submittedName>
        <fullName evidence="2">Aminotransferase class IV</fullName>
    </submittedName>
</protein>
<reference evidence="2 3" key="1">
    <citation type="submission" date="2024-09" db="EMBL/GenBank/DDBJ databases">
        <title>Floridaenema gen nov. (Aerosakkonemataceae, Aerosakkonematales ord. nov., Cyanobacteria) from benthic tropical and subtropical fresh waters, with the description of four new species.</title>
        <authorList>
            <person name="Moretto J.A."/>
            <person name="Berthold D.E."/>
            <person name="Lefler F.W."/>
            <person name="Huang I.-S."/>
            <person name="Laughinghouse H. IV."/>
        </authorList>
    </citation>
    <scope>NUCLEOTIDE SEQUENCE [LARGE SCALE GENOMIC DNA]</scope>
    <source>
        <strain evidence="2 3">BLCC-F154</strain>
    </source>
</reference>
<dbReference type="Pfam" id="PF01063">
    <property type="entry name" value="Aminotran_4"/>
    <property type="match status" value="1"/>
</dbReference>
<keyword evidence="2" id="KW-0808">Transferase</keyword>
<name>A0ABV4Y690_9CYAN</name>
<evidence type="ECO:0000313" key="2">
    <source>
        <dbReference type="EMBL" id="MFB2934316.1"/>
    </source>
</evidence>
<dbReference type="Gene3D" id="3.20.10.10">
    <property type="entry name" value="D-amino Acid Aminotransferase, subunit A, domain 2"/>
    <property type="match status" value="1"/>
</dbReference>